<evidence type="ECO:0000259" key="2">
    <source>
        <dbReference type="PROSITE" id="PS50937"/>
    </source>
</evidence>
<sequence length="240" mass="25431">MDHAMTTGDLAAAAGYSVQQVRDLERLGVIPSAARCPNGYRRFGTEHVDALRAYRDLAAAVGPVEARSIMPEIRTVPHDDAVARIVALHTALARSRDDTLAALRALDDIVEEAAHDDPPAPGDALSITELARALGVRASALRFWEGEGLVRPERVGAHGARVYPPSAVRDARIVAALRAGGYRIPAARAVMSSIGSAHGTREARSALHDRLRAIAMQSEALLRVGAELLPLLPAPTDADG</sequence>
<dbReference type="InterPro" id="IPR000551">
    <property type="entry name" value="MerR-type_HTH_dom"/>
</dbReference>
<evidence type="ECO:0000313" key="3">
    <source>
        <dbReference type="EMBL" id="GMA24286.1"/>
    </source>
</evidence>
<protein>
    <submittedName>
        <fullName evidence="3">MerR family transcriptional regulator</fullName>
    </submittedName>
</protein>
<dbReference type="Pfam" id="PF13411">
    <property type="entry name" value="MerR_1"/>
    <property type="match status" value="2"/>
</dbReference>
<proteinExistence type="predicted"/>
<dbReference type="InterPro" id="IPR047057">
    <property type="entry name" value="MerR_fam"/>
</dbReference>
<dbReference type="PANTHER" id="PTHR30204">
    <property type="entry name" value="REDOX-CYCLING DRUG-SENSING TRANSCRIPTIONAL ACTIVATOR SOXR"/>
    <property type="match status" value="1"/>
</dbReference>
<dbReference type="Gene3D" id="1.10.1660.10">
    <property type="match status" value="2"/>
</dbReference>
<accession>A0ABQ6I208</accession>
<organism evidence="3 4">
    <name type="scientific">Luteimicrobium album</name>
    <dbReference type="NCBI Taxonomy" id="1054550"/>
    <lineage>
        <taxon>Bacteria</taxon>
        <taxon>Bacillati</taxon>
        <taxon>Actinomycetota</taxon>
        <taxon>Actinomycetes</taxon>
        <taxon>Micrococcales</taxon>
        <taxon>Luteimicrobium</taxon>
    </lineage>
</organism>
<feature type="domain" description="HTH merR-type" evidence="2">
    <location>
        <begin position="4"/>
        <end position="52"/>
    </location>
</feature>
<reference evidence="4" key="1">
    <citation type="journal article" date="2019" name="Int. J. Syst. Evol. Microbiol.">
        <title>The Global Catalogue of Microorganisms (GCM) 10K type strain sequencing project: providing services to taxonomists for standard genome sequencing and annotation.</title>
        <authorList>
            <consortium name="The Broad Institute Genomics Platform"/>
            <consortium name="The Broad Institute Genome Sequencing Center for Infectious Disease"/>
            <person name="Wu L."/>
            <person name="Ma J."/>
        </authorList>
    </citation>
    <scope>NUCLEOTIDE SEQUENCE [LARGE SCALE GENOMIC DNA]</scope>
    <source>
        <strain evidence="4">NBRC 106348</strain>
    </source>
</reference>
<keyword evidence="1" id="KW-0238">DNA-binding</keyword>
<dbReference type="EMBL" id="BSUK01000001">
    <property type="protein sequence ID" value="GMA24286.1"/>
    <property type="molecule type" value="Genomic_DNA"/>
</dbReference>
<dbReference type="InterPro" id="IPR009061">
    <property type="entry name" value="DNA-bd_dom_put_sf"/>
</dbReference>
<dbReference type="PANTHER" id="PTHR30204:SF93">
    <property type="entry name" value="HTH MERR-TYPE DOMAIN-CONTAINING PROTEIN"/>
    <property type="match status" value="1"/>
</dbReference>
<dbReference type="Proteomes" id="UP001157091">
    <property type="component" value="Unassembled WGS sequence"/>
</dbReference>
<name>A0ABQ6I208_9MICO</name>
<evidence type="ECO:0000313" key="4">
    <source>
        <dbReference type="Proteomes" id="UP001157091"/>
    </source>
</evidence>
<keyword evidence="4" id="KW-1185">Reference proteome</keyword>
<comment type="caution">
    <text evidence="3">The sequence shown here is derived from an EMBL/GenBank/DDBJ whole genome shotgun (WGS) entry which is preliminary data.</text>
</comment>
<dbReference type="SUPFAM" id="SSF46955">
    <property type="entry name" value="Putative DNA-binding domain"/>
    <property type="match status" value="2"/>
</dbReference>
<dbReference type="RefSeq" id="WP_284293128.1">
    <property type="nucleotide sequence ID" value="NZ_BSUK01000001.1"/>
</dbReference>
<feature type="domain" description="HTH merR-type" evidence="2">
    <location>
        <begin position="124"/>
        <end position="193"/>
    </location>
</feature>
<gene>
    <name evidence="3" type="ORF">GCM10025864_20450</name>
</gene>
<dbReference type="PROSITE" id="PS50937">
    <property type="entry name" value="HTH_MERR_2"/>
    <property type="match status" value="2"/>
</dbReference>
<evidence type="ECO:0000256" key="1">
    <source>
        <dbReference type="ARBA" id="ARBA00023125"/>
    </source>
</evidence>
<dbReference type="SMART" id="SM00422">
    <property type="entry name" value="HTH_MERR"/>
    <property type="match status" value="2"/>
</dbReference>